<dbReference type="PANTHER" id="PTHR31042">
    <property type="entry name" value="CORE-2/I-BRANCHING BETA-1,6-N-ACETYLGLUCOSAMINYLTRANSFERASE FAMILY PROTEIN-RELATED"/>
    <property type="match status" value="1"/>
</dbReference>
<gene>
    <name evidence="6" type="ORF">BAE44_0003457</name>
</gene>
<dbReference type="AlphaFoldDB" id="A0A1E5WE92"/>
<evidence type="ECO:0000256" key="5">
    <source>
        <dbReference type="ARBA" id="ARBA00023180"/>
    </source>
</evidence>
<keyword evidence="5" id="KW-0325">Glycoprotein</keyword>
<evidence type="ECO:0000256" key="2">
    <source>
        <dbReference type="ARBA" id="ARBA00022676"/>
    </source>
</evidence>
<comment type="caution">
    <text evidence="6">The sequence shown here is derived from an EMBL/GenBank/DDBJ whole genome shotgun (WGS) entry which is preliminary data.</text>
</comment>
<name>A0A1E5WE92_9POAL</name>
<keyword evidence="3" id="KW-0808">Transferase</keyword>
<organism evidence="6 7">
    <name type="scientific">Dichanthelium oligosanthes</name>
    <dbReference type="NCBI Taxonomy" id="888268"/>
    <lineage>
        <taxon>Eukaryota</taxon>
        <taxon>Viridiplantae</taxon>
        <taxon>Streptophyta</taxon>
        <taxon>Embryophyta</taxon>
        <taxon>Tracheophyta</taxon>
        <taxon>Spermatophyta</taxon>
        <taxon>Magnoliopsida</taxon>
        <taxon>Liliopsida</taxon>
        <taxon>Poales</taxon>
        <taxon>Poaceae</taxon>
        <taxon>PACMAD clade</taxon>
        <taxon>Panicoideae</taxon>
        <taxon>Panicodae</taxon>
        <taxon>Paniceae</taxon>
        <taxon>Dichantheliinae</taxon>
        <taxon>Dichanthelium</taxon>
    </lineage>
</organism>
<evidence type="ECO:0000256" key="3">
    <source>
        <dbReference type="ARBA" id="ARBA00022679"/>
    </source>
</evidence>
<evidence type="ECO:0000313" key="6">
    <source>
        <dbReference type="EMBL" id="OEL35520.1"/>
    </source>
</evidence>
<dbReference type="GO" id="GO:0016757">
    <property type="term" value="F:glycosyltransferase activity"/>
    <property type="evidence" value="ECO:0007669"/>
    <property type="project" value="UniProtKB-KW"/>
</dbReference>
<keyword evidence="4" id="KW-0472">Membrane</keyword>
<dbReference type="OrthoDB" id="191334at2759"/>
<dbReference type="GO" id="GO:0016020">
    <property type="term" value="C:membrane"/>
    <property type="evidence" value="ECO:0007669"/>
    <property type="project" value="UniProtKB-SubCell"/>
</dbReference>
<dbReference type="EMBL" id="LWDX02011819">
    <property type="protein sequence ID" value="OEL35520.1"/>
    <property type="molecule type" value="Genomic_DNA"/>
</dbReference>
<evidence type="ECO:0000256" key="4">
    <source>
        <dbReference type="ARBA" id="ARBA00023136"/>
    </source>
</evidence>
<protein>
    <recommendedName>
        <fullName evidence="8">Glycosyltransferase BC10</fullName>
    </recommendedName>
</protein>
<keyword evidence="7" id="KW-1185">Reference proteome</keyword>
<sequence>MPVKRSASAAALPPAGRRARARLCLRLAAPLSFLLLFAALLRTRPLLGVPPAAPPPAAGPAKVAFLFLVRAGVPLDFLWDAFFRNGEEGRFSVYVHSAPGFQLDRTTTGSPYFYGRQLARSVKVVWGEATMVEAERMLLAAALQDPANQRFVLLSDSCVPLYNFSYIYTYLMASPKSFVDSFVDKTEKRYNQNMSPAIPKDKWRKGSQMVVTQRLLGRRPNAAKELLSSCPIGEKRRLGFNLRRKQLRKGAALQEHDCIPDEHYVQTLFSIKGLEDELERRTLTYTSWNQSSNPKDKMTWHPMKFEYSTSSPEHIRAIKVSS</sequence>
<dbReference type="PANTHER" id="PTHR31042:SF70">
    <property type="entry name" value="OS01G0695200 PROTEIN"/>
    <property type="match status" value="1"/>
</dbReference>
<proteinExistence type="predicted"/>
<dbReference type="InterPro" id="IPR003406">
    <property type="entry name" value="Glyco_trans_14"/>
</dbReference>
<keyword evidence="2" id="KW-0328">Glycosyltransferase</keyword>
<evidence type="ECO:0000256" key="1">
    <source>
        <dbReference type="ARBA" id="ARBA00004606"/>
    </source>
</evidence>
<accession>A0A1E5WE92</accession>
<evidence type="ECO:0008006" key="8">
    <source>
        <dbReference type="Google" id="ProtNLM"/>
    </source>
</evidence>
<dbReference type="Proteomes" id="UP000095767">
    <property type="component" value="Unassembled WGS sequence"/>
</dbReference>
<evidence type="ECO:0000313" key="7">
    <source>
        <dbReference type="Proteomes" id="UP000095767"/>
    </source>
</evidence>
<dbReference type="Pfam" id="PF02485">
    <property type="entry name" value="Branch"/>
    <property type="match status" value="1"/>
</dbReference>
<comment type="subcellular location">
    <subcellularLocation>
        <location evidence="1">Membrane</location>
        <topology evidence="1">Single-pass type II membrane protein</topology>
    </subcellularLocation>
</comment>
<reference evidence="6 7" key="1">
    <citation type="submission" date="2016-09" db="EMBL/GenBank/DDBJ databases">
        <title>The draft genome of Dichanthelium oligosanthes: A C3 panicoid grass species.</title>
        <authorList>
            <person name="Studer A.J."/>
            <person name="Schnable J.C."/>
            <person name="Brutnell T.P."/>
        </authorList>
    </citation>
    <scope>NUCLEOTIDE SEQUENCE [LARGE SCALE GENOMIC DNA]</scope>
    <source>
        <strain evidence="7">cv. Kellogg 1175</strain>
        <tissue evidence="6">Leaf</tissue>
    </source>
</reference>
<dbReference type="InterPro" id="IPR044174">
    <property type="entry name" value="BC10-like"/>
</dbReference>